<evidence type="ECO:0000313" key="2">
    <source>
        <dbReference type="Proteomes" id="UP001325680"/>
    </source>
</evidence>
<organism evidence="1 2">
    <name type="scientific">Niabella yanshanensis</name>
    <dbReference type="NCBI Taxonomy" id="577386"/>
    <lineage>
        <taxon>Bacteria</taxon>
        <taxon>Pseudomonadati</taxon>
        <taxon>Bacteroidota</taxon>
        <taxon>Chitinophagia</taxon>
        <taxon>Chitinophagales</taxon>
        <taxon>Chitinophagaceae</taxon>
        <taxon>Niabella</taxon>
    </lineage>
</organism>
<protein>
    <submittedName>
        <fullName evidence="1">Aminoglycoside phosphotransferase family protein</fullName>
    </submittedName>
</protein>
<name>A0ABZ0WC53_9BACT</name>
<dbReference type="EMBL" id="CP139960">
    <property type="protein sequence ID" value="WQD39670.1"/>
    <property type="molecule type" value="Genomic_DNA"/>
</dbReference>
<dbReference type="Proteomes" id="UP001325680">
    <property type="component" value="Chromosome"/>
</dbReference>
<gene>
    <name evidence="1" type="ORF">U0035_05855</name>
</gene>
<dbReference type="SUPFAM" id="SSF56112">
    <property type="entry name" value="Protein kinase-like (PK-like)"/>
    <property type="match status" value="1"/>
</dbReference>
<proteinExistence type="predicted"/>
<keyword evidence="2" id="KW-1185">Reference proteome</keyword>
<evidence type="ECO:0000313" key="1">
    <source>
        <dbReference type="EMBL" id="WQD39670.1"/>
    </source>
</evidence>
<dbReference type="InterPro" id="IPR006748">
    <property type="entry name" value="NH2Glyco/OHUrea_AB-resist_kin"/>
</dbReference>
<dbReference type="InterPro" id="IPR011009">
    <property type="entry name" value="Kinase-like_dom_sf"/>
</dbReference>
<dbReference type="RefSeq" id="WP_114789091.1">
    <property type="nucleotide sequence ID" value="NZ_CP139960.1"/>
</dbReference>
<accession>A0ABZ0WC53</accession>
<sequence length="281" mass="31677">MNLNDRDIAAKRLTEYLGLWKLKPEGDAFYTACSLLQPVLYRGLPAMLKIAMEAEERKGALLMNWWNGIGAAKVYEYDHQALLLERISGELSLMEMIAKGRDSGATRILCNVAKKLHAPRRSHPDFDLVTLDEWFKDLWPGAVKHGGIINECAQVAKVLLGAQTDYVVMHGDLHHQNVLYAGDRGWLAIDPKRLWGERAFDYANIFCNPDKEIALAPGRFEQQLQVVSEEADIPLLHLLKWTIAWCGLSATWILNEPQDNETADIDLGVARIALDMLQSSR</sequence>
<dbReference type="Pfam" id="PF04655">
    <property type="entry name" value="APH_6_hur"/>
    <property type="match status" value="1"/>
</dbReference>
<dbReference type="Gene3D" id="3.90.1200.10">
    <property type="match status" value="1"/>
</dbReference>
<reference evidence="1 2" key="1">
    <citation type="submission" date="2023-12" db="EMBL/GenBank/DDBJ databases">
        <title>Genome sequencing and assembly of bacterial species from a model synthetic community.</title>
        <authorList>
            <person name="Hogle S.L."/>
        </authorList>
    </citation>
    <scope>NUCLEOTIDE SEQUENCE [LARGE SCALE GENOMIC DNA]</scope>
    <source>
        <strain evidence="1 2">HAMBI_3031</strain>
    </source>
</reference>